<protein>
    <submittedName>
        <fullName evidence="3">Uncharacterized protein</fullName>
    </submittedName>
</protein>
<organism evidence="3 8">
    <name type="scientific">Roseburia inulinivorans</name>
    <dbReference type="NCBI Taxonomy" id="360807"/>
    <lineage>
        <taxon>Bacteria</taxon>
        <taxon>Bacillati</taxon>
        <taxon>Bacillota</taxon>
        <taxon>Clostridia</taxon>
        <taxon>Lachnospirales</taxon>
        <taxon>Lachnospiraceae</taxon>
        <taxon>Roseburia</taxon>
    </lineage>
</organism>
<gene>
    <name evidence="7" type="ORF">DW654_09510</name>
    <name evidence="6" type="ORF">DWY96_00300</name>
    <name evidence="5" type="ORF">ERS852392_01838</name>
    <name evidence="4" type="ORF">ERS852444_01688</name>
    <name evidence="3" type="ORF">RIL183_14421</name>
</gene>
<evidence type="ECO:0000313" key="5">
    <source>
        <dbReference type="EMBL" id="CUN97785.1"/>
    </source>
</evidence>
<evidence type="ECO:0000313" key="12">
    <source>
        <dbReference type="Proteomes" id="UP000283738"/>
    </source>
</evidence>
<dbReference type="EMBL" id="QRTF01000001">
    <property type="protein sequence ID" value="RGQ55791.1"/>
    <property type="molecule type" value="Genomic_DNA"/>
</dbReference>
<dbReference type="Proteomes" id="UP000283701">
    <property type="component" value="Unassembled WGS sequence"/>
</dbReference>
<reference evidence="11 12" key="3">
    <citation type="submission" date="2018-08" db="EMBL/GenBank/DDBJ databases">
        <title>A genome reference for cultivated species of the human gut microbiota.</title>
        <authorList>
            <person name="Zou Y."/>
            <person name="Xue W."/>
            <person name="Luo G."/>
        </authorList>
    </citation>
    <scope>NUCLEOTIDE SEQUENCE [LARGE SCALE GENOMIC DNA]</scope>
    <source>
        <strain evidence="6 12">AF28-15</strain>
        <strain evidence="7 11">AM23-23AC</strain>
    </source>
</reference>
<dbReference type="EMBL" id="CYXX01000011">
    <property type="protein sequence ID" value="CUN05837.1"/>
    <property type="molecule type" value="Genomic_DNA"/>
</dbReference>
<feature type="compositionally biased region" description="Basic and acidic residues" evidence="2">
    <location>
        <begin position="24"/>
        <end position="33"/>
    </location>
</feature>
<dbReference type="EMBL" id="CYYR01000011">
    <property type="protein sequence ID" value="CUN97785.1"/>
    <property type="molecule type" value="Genomic_DNA"/>
</dbReference>
<evidence type="ECO:0000256" key="1">
    <source>
        <dbReference type="SAM" id="Coils"/>
    </source>
</evidence>
<feature type="compositionally biased region" description="Basic and acidic residues" evidence="2">
    <location>
        <begin position="96"/>
        <end position="120"/>
    </location>
</feature>
<dbReference type="RefSeq" id="WP_007882064.1">
    <property type="nucleotide sequence ID" value="NZ_CAKZTK010000038.1"/>
</dbReference>
<dbReference type="EMBL" id="CVRS01000037">
    <property type="protein sequence ID" value="CRL34292.1"/>
    <property type="molecule type" value="Genomic_DNA"/>
</dbReference>
<feature type="coiled-coil region" evidence="1">
    <location>
        <begin position="39"/>
        <end position="80"/>
    </location>
</feature>
<keyword evidence="8" id="KW-1185">Reference proteome</keyword>
<accession>A0A0M6WDS6</accession>
<evidence type="ECO:0000313" key="8">
    <source>
        <dbReference type="Proteomes" id="UP000049828"/>
    </source>
</evidence>
<evidence type="ECO:0000313" key="10">
    <source>
        <dbReference type="Proteomes" id="UP000095453"/>
    </source>
</evidence>
<dbReference type="OrthoDB" id="2043115at2"/>
<evidence type="ECO:0000313" key="7">
    <source>
        <dbReference type="EMBL" id="RHF83966.1"/>
    </source>
</evidence>
<keyword evidence="1" id="KW-0175">Coiled coil</keyword>
<dbReference type="Proteomes" id="UP000095395">
    <property type="component" value="Unassembled WGS sequence"/>
</dbReference>
<evidence type="ECO:0000313" key="6">
    <source>
        <dbReference type="EMBL" id="RGQ55791.1"/>
    </source>
</evidence>
<evidence type="ECO:0000313" key="4">
    <source>
        <dbReference type="EMBL" id="CUN05837.1"/>
    </source>
</evidence>
<dbReference type="GeneID" id="75163475"/>
<evidence type="ECO:0000313" key="9">
    <source>
        <dbReference type="Proteomes" id="UP000095395"/>
    </source>
</evidence>
<dbReference type="EMBL" id="QRHP01000009">
    <property type="protein sequence ID" value="RHF83966.1"/>
    <property type="molecule type" value="Genomic_DNA"/>
</dbReference>
<feature type="compositionally biased region" description="Polar residues" evidence="2">
    <location>
        <begin position="1"/>
        <end position="23"/>
    </location>
</feature>
<name>A0A0M6WDS6_9FIRM</name>
<feature type="region of interest" description="Disordered" evidence="2">
    <location>
        <begin position="94"/>
        <end position="188"/>
    </location>
</feature>
<proteinExistence type="predicted"/>
<dbReference type="Proteomes" id="UP000095453">
    <property type="component" value="Unassembled WGS sequence"/>
</dbReference>
<evidence type="ECO:0000256" key="2">
    <source>
        <dbReference type="SAM" id="MobiDB-lite"/>
    </source>
</evidence>
<reference evidence="3" key="1">
    <citation type="submission" date="2015-05" db="EMBL/GenBank/DDBJ databases">
        <authorList>
            <person name="Wang D.B."/>
            <person name="Wang M."/>
        </authorList>
    </citation>
    <scope>NUCLEOTIDE SEQUENCE [LARGE SCALE GENOMIC DNA]</scope>
    <source>
        <strain evidence="3">L1-83</strain>
    </source>
</reference>
<sequence length="188" mass="21534">MSVTINFSKNTSAPWQSNANMLKSTREKIQRQEERDGKIAFFETQKQNLKNQKADTIEEIAKKLEKFHTYEDEIAAAKQEYNSSQMFHILDEAEERGEQMAKAAEKYKPKTEEEQKKEAQGEAAGTDGKTDDKGVLSEIMDDMSESIDAQEGNLETTGQLSEAELQQKLSDEELQKKQQRYQPFDVRA</sequence>
<evidence type="ECO:0000313" key="11">
    <source>
        <dbReference type="Proteomes" id="UP000283701"/>
    </source>
</evidence>
<dbReference type="AlphaFoldDB" id="A0A0M6WDS6"/>
<feature type="region of interest" description="Disordered" evidence="2">
    <location>
        <begin position="1"/>
        <end position="33"/>
    </location>
</feature>
<reference evidence="8" key="2">
    <citation type="submission" date="2015-05" db="EMBL/GenBank/DDBJ databases">
        <authorList>
            <consortium name="Pathogen Informatics"/>
        </authorList>
    </citation>
    <scope>NUCLEOTIDE SEQUENCE [LARGE SCALE GENOMIC DNA]</scope>
    <source>
        <strain evidence="5 9">2789STDY5608835</strain>
        <strain evidence="4 10">2789STDY5608887</strain>
        <strain evidence="8">L1-83</strain>
    </source>
</reference>
<evidence type="ECO:0000313" key="3">
    <source>
        <dbReference type="EMBL" id="CRL34292.1"/>
    </source>
</evidence>
<dbReference type="Proteomes" id="UP000049828">
    <property type="component" value="Unassembled WGS sequence"/>
</dbReference>
<dbReference type="Proteomes" id="UP000283738">
    <property type="component" value="Unassembled WGS sequence"/>
</dbReference>